<keyword evidence="2" id="KW-1185">Reference proteome</keyword>
<name>A0AC61QRX4_9BACT</name>
<dbReference type="Proteomes" id="UP000308886">
    <property type="component" value="Unassembled WGS sequence"/>
</dbReference>
<evidence type="ECO:0000313" key="1">
    <source>
        <dbReference type="EMBL" id="TGX82494.1"/>
    </source>
</evidence>
<organism evidence="1 2">
    <name type="scientific">Palleniella muris</name>
    <dbReference type="NCBI Taxonomy" id="3038145"/>
    <lineage>
        <taxon>Bacteria</taxon>
        <taxon>Pseudomonadati</taxon>
        <taxon>Bacteroidota</taxon>
        <taxon>Bacteroidia</taxon>
        <taxon>Bacteroidales</taxon>
        <taxon>Prevotellaceae</taxon>
        <taxon>Palleniella</taxon>
    </lineage>
</organism>
<accession>A0AC61QRX4</accession>
<evidence type="ECO:0000313" key="2">
    <source>
        <dbReference type="Proteomes" id="UP000308886"/>
    </source>
</evidence>
<comment type="caution">
    <text evidence="1">The sequence shown here is derived from an EMBL/GenBank/DDBJ whole genome shotgun (WGS) entry which is preliminary data.</text>
</comment>
<proteinExistence type="predicted"/>
<protein>
    <submittedName>
        <fullName evidence="1">TonB-dependent receptor</fullName>
    </submittedName>
</protein>
<sequence>MSSLTFCLVKRYLPHDEVLPSAIPEFVTSGLGDQTYTQYKFKKELTNTPLTWEKSKSWNFGLDASVLNGRVDVSAEYYITNTDGVIWNQAIPVTNGGYSSTEMYTMYNNIAETRNHGFELTAIGRPFTAKKKGDFEWTTTVTFSVNKNEVISLGDGAADFIANGTNTNDARTKWLHIGDMYIMRMAEIYLLAAETEQMLGNGSKAAEYLNVLRKRAARSTATESQWKLASATEDDIFDEYAREMAGEFSRWALLKRHNAFETRLEKYNKRAAKSFKPYHYNRPISAEFLSTILNSEEYGDNGYGQTSNSGIENFK</sequence>
<reference evidence="1" key="1">
    <citation type="submission" date="2019-04" db="EMBL/GenBank/DDBJ databases">
        <title>Microbes associate with the intestines of laboratory mice.</title>
        <authorList>
            <person name="Navarre W."/>
            <person name="Wong E."/>
            <person name="Huang K."/>
            <person name="Tropini C."/>
            <person name="Ng K."/>
            <person name="Yu B."/>
        </authorList>
    </citation>
    <scope>NUCLEOTIDE SEQUENCE</scope>
    <source>
        <strain evidence="1">NM73_A23</strain>
    </source>
</reference>
<keyword evidence="1" id="KW-0675">Receptor</keyword>
<gene>
    <name evidence="1" type="ORF">E5358_06920</name>
</gene>
<dbReference type="EMBL" id="SRZC01000009">
    <property type="protein sequence ID" value="TGX82494.1"/>
    <property type="molecule type" value="Genomic_DNA"/>
</dbReference>